<dbReference type="Proteomes" id="UP000812287">
    <property type="component" value="Unassembled WGS sequence"/>
</dbReference>
<evidence type="ECO:0000256" key="2">
    <source>
        <dbReference type="ARBA" id="ARBA00012925"/>
    </source>
</evidence>
<dbReference type="GO" id="GO:0071244">
    <property type="term" value="P:cellular response to carbon dioxide"/>
    <property type="evidence" value="ECO:0007669"/>
    <property type="project" value="TreeGrafter"/>
</dbReference>
<comment type="catalytic activity">
    <reaction evidence="6 8">
        <text>hydrogencarbonate + H(+) = CO2 + H2O</text>
        <dbReference type="Rhea" id="RHEA:10748"/>
        <dbReference type="ChEBI" id="CHEBI:15377"/>
        <dbReference type="ChEBI" id="CHEBI:15378"/>
        <dbReference type="ChEBI" id="CHEBI:16526"/>
        <dbReference type="ChEBI" id="CHEBI:17544"/>
        <dbReference type="EC" id="4.2.1.1"/>
    </reaction>
</comment>
<sequence length="177" mass="19398">MPSENPTLLVNLTENGQAKMEPEFVFIGCSDSRVNEGTVFDARPGTLFMKRNIVKQFIAEDFNAYVVYEVMSRNLSLREKNAVFEVVEEPEPKNASASPHSPQHPLLNILFVAGLRALIEENVKVSVQPVAASTVIQDHFVALAQAGGVNEKGKTLATVSIHGRNTESSLYIDGLKD</sequence>
<dbReference type="EMBL" id="MU250529">
    <property type="protein sequence ID" value="KAG7448486.1"/>
    <property type="molecule type" value="Genomic_DNA"/>
</dbReference>
<evidence type="ECO:0000256" key="6">
    <source>
        <dbReference type="ARBA" id="ARBA00048348"/>
    </source>
</evidence>
<dbReference type="SMART" id="SM00947">
    <property type="entry name" value="Pro_CA"/>
    <property type="match status" value="1"/>
</dbReference>
<dbReference type="Gene3D" id="3.40.1050.10">
    <property type="entry name" value="Carbonic anhydrase"/>
    <property type="match status" value="1"/>
</dbReference>
<dbReference type="RefSeq" id="XP_043041986.1">
    <property type="nucleotide sequence ID" value="XM_043184073.1"/>
</dbReference>
<dbReference type="GO" id="GO:0008270">
    <property type="term" value="F:zinc ion binding"/>
    <property type="evidence" value="ECO:0007669"/>
    <property type="project" value="UniProtKB-UniRule"/>
</dbReference>
<feature type="binding site" evidence="7">
    <location>
        <position position="31"/>
    </location>
    <ligand>
        <name>Zn(2+)</name>
        <dbReference type="ChEBI" id="CHEBI:29105"/>
    </ligand>
</feature>
<organism evidence="9 10">
    <name type="scientific">Guyanagaster necrorhizus</name>
    <dbReference type="NCBI Taxonomy" id="856835"/>
    <lineage>
        <taxon>Eukaryota</taxon>
        <taxon>Fungi</taxon>
        <taxon>Dikarya</taxon>
        <taxon>Basidiomycota</taxon>
        <taxon>Agaricomycotina</taxon>
        <taxon>Agaricomycetes</taxon>
        <taxon>Agaricomycetidae</taxon>
        <taxon>Agaricales</taxon>
        <taxon>Marasmiineae</taxon>
        <taxon>Physalacriaceae</taxon>
        <taxon>Guyanagaster</taxon>
    </lineage>
</organism>
<comment type="function">
    <text evidence="8">Reversible hydration of carbon dioxide.</text>
</comment>
<evidence type="ECO:0000256" key="7">
    <source>
        <dbReference type="PIRSR" id="PIRSR601765-1"/>
    </source>
</evidence>
<name>A0A9P7VVV9_9AGAR</name>
<feature type="binding site" evidence="7">
    <location>
        <position position="29"/>
    </location>
    <ligand>
        <name>Zn(2+)</name>
        <dbReference type="ChEBI" id="CHEBI:29105"/>
    </ligand>
</feature>
<comment type="similarity">
    <text evidence="1 8">Belongs to the beta-class carbonic anhydrase family.</text>
</comment>
<dbReference type="InterPro" id="IPR036874">
    <property type="entry name" value="Carbonic_anhydrase_sf"/>
</dbReference>
<evidence type="ECO:0000313" key="9">
    <source>
        <dbReference type="EMBL" id="KAG7448486.1"/>
    </source>
</evidence>
<keyword evidence="4 7" id="KW-0862">Zinc</keyword>
<keyword evidence="5 8" id="KW-0456">Lyase</keyword>
<evidence type="ECO:0000256" key="5">
    <source>
        <dbReference type="ARBA" id="ARBA00023239"/>
    </source>
</evidence>
<dbReference type="OrthoDB" id="10248475at2759"/>
<evidence type="ECO:0000256" key="1">
    <source>
        <dbReference type="ARBA" id="ARBA00006217"/>
    </source>
</evidence>
<reference evidence="9" key="1">
    <citation type="submission" date="2020-11" db="EMBL/GenBank/DDBJ databases">
        <title>Adaptations for nitrogen fixation in a non-lichenized fungal sporocarp promotes dispersal by wood-feeding termites.</title>
        <authorList>
            <consortium name="DOE Joint Genome Institute"/>
            <person name="Koch R.A."/>
            <person name="Yoon G."/>
            <person name="Arayal U."/>
            <person name="Lail K."/>
            <person name="Amirebrahimi M."/>
            <person name="Labutti K."/>
            <person name="Lipzen A."/>
            <person name="Riley R."/>
            <person name="Barry K."/>
            <person name="Henrissat B."/>
            <person name="Grigoriev I.V."/>
            <person name="Herr J.R."/>
            <person name="Aime M.C."/>
        </authorList>
    </citation>
    <scope>NUCLEOTIDE SEQUENCE</scope>
    <source>
        <strain evidence="9">MCA 3950</strain>
    </source>
</reference>
<protein>
    <recommendedName>
        <fullName evidence="2 8">Carbonic anhydrase</fullName>
        <ecNumber evidence="2 8">4.2.1.1</ecNumber>
    </recommendedName>
    <alternativeName>
        <fullName evidence="8">Carbonate dehydratase</fullName>
    </alternativeName>
</protein>
<dbReference type="GeneID" id="66106370"/>
<evidence type="ECO:0000313" key="10">
    <source>
        <dbReference type="Proteomes" id="UP000812287"/>
    </source>
</evidence>
<dbReference type="GO" id="GO:0034599">
    <property type="term" value="P:cellular response to oxidative stress"/>
    <property type="evidence" value="ECO:0007669"/>
    <property type="project" value="TreeGrafter"/>
</dbReference>
<dbReference type="InterPro" id="IPR001765">
    <property type="entry name" value="Carbonic_anhydrase"/>
</dbReference>
<dbReference type="AlphaFoldDB" id="A0A9P7VVV9"/>
<keyword evidence="10" id="KW-1185">Reference proteome</keyword>
<keyword evidence="3 7" id="KW-0479">Metal-binding</keyword>
<proteinExistence type="inferred from homology"/>
<comment type="cofactor">
    <cofactor evidence="7">
        <name>Zn(2+)</name>
        <dbReference type="ChEBI" id="CHEBI:29105"/>
    </cofactor>
    <text evidence="7">Binds 1 zinc ion per subunit.</text>
</comment>
<dbReference type="Pfam" id="PF00484">
    <property type="entry name" value="Pro_CA"/>
    <property type="match status" value="1"/>
</dbReference>
<evidence type="ECO:0000256" key="4">
    <source>
        <dbReference type="ARBA" id="ARBA00022833"/>
    </source>
</evidence>
<comment type="caution">
    <text evidence="9">The sequence shown here is derived from an EMBL/GenBank/DDBJ whole genome shotgun (WGS) entry which is preliminary data.</text>
</comment>
<evidence type="ECO:0000256" key="3">
    <source>
        <dbReference type="ARBA" id="ARBA00022723"/>
    </source>
</evidence>
<dbReference type="SUPFAM" id="SSF53056">
    <property type="entry name" value="beta-carbonic anhydrase, cab"/>
    <property type="match status" value="1"/>
</dbReference>
<evidence type="ECO:0000256" key="8">
    <source>
        <dbReference type="RuleBase" id="RU003956"/>
    </source>
</evidence>
<accession>A0A9P7VVV9</accession>
<dbReference type="EC" id="4.2.1.1" evidence="2 8"/>
<dbReference type="PANTHER" id="PTHR11002:SF76">
    <property type="entry name" value="CARBONIC ANHYDRASE"/>
    <property type="match status" value="1"/>
</dbReference>
<dbReference type="GO" id="GO:0004089">
    <property type="term" value="F:carbonate dehydratase activity"/>
    <property type="evidence" value="ECO:0007669"/>
    <property type="project" value="UniProtKB-UniRule"/>
</dbReference>
<dbReference type="PANTHER" id="PTHR11002">
    <property type="entry name" value="CARBONIC ANHYDRASE"/>
    <property type="match status" value="1"/>
</dbReference>
<gene>
    <name evidence="9" type="ORF">BT62DRAFT_918101</name>
</gene>